<evidence type="ECO:0000256" key="1">
    <source>
        <dbReference type="SAM" id="SignalP"/>
    </source>
</evidence>
<evidence type="ECO:0008006" key="4">
    <source>
        <dbReference type="Google" id="ProtNLM"/>
    </source>
</evidence>
<accession>A0A1H7UBZ0</accession>
<name>A0A1H7UBZ0_9HYPH</name>
<organism evidence="2 3">
    <name type="scientific">Bosea lupini</name>
    <dbReference type="NCBI Taxonomy" id="1036779"/>
    <lineage>
        <taxon>Bacteria</taxon>
        <taxon>Pseudomonadati</taxon>
        <taxon>Pseudomonadota</taxon>
        <taxon>Alphaproteobacteria</taxon>
        <taxon>Hyphomicrobiales</taxon>
        <taxon>Boseaceae</taxon>
        <taxon>Bosea</taxon>
    </lineage>
</organism>
<evidence type="ECO:0000313" key="3">
    <source>
        <dbReference type="Proteomes" id="UP000199664"/>
    </source>
</evidence>
<dbReference type="Proteomes" id="UP000199664">
    <property type="component" value="Unassembled WGS sequence"/>
</dbReference>
<reference evidence="3" key="1">
    <citation type="submission" date="2016-10" db="EMBL/GenBank/DDBJ databases">
        <authorList>
            <person name="Varghese N."/>
            <person name="Submissions S."/>
        </authorList>
    </citation>
    <scope>NUCLEOTIDE SEQUENCE [LARGE SCALE GENOMIC DNA]</scope>
    <source>
        <strain evidence="3">LMG 26383,CCUG 61248,R- 45681</strain>
    </source>
</reference>
<feature type="chain" id="PRO_5011639896" description="DUF4384 domain-containing protein" evidence="1">
    <location>
        <begin position="24"/>
        <end position="445"/>
    </location>
</feature>
<gene>
    <name evidence="2" type="ORF">SAMN04515666_106201</name>
</gene>
<evidence type="ECO:0000313" key="2">
    <source>
        <dbReference type="EMBL" id="SEL94286.1"/>
    </source>
</evidence>
<dbReference type="RefSeq" id="WP_244543904.1">
    <property type="nucleotide sequence ID" value="NZ_FOAN01000006.1"/>
</dbReference>
<feature type="signal peptide" evidence="1">
    <location>
        <begin position="1"/>
        <end position="23"/>
    </location>
</feature>
<dbReference type="AlphaFoldDB" id="A0A1H7UBZ0"/>
<protein>
    <recommendedName>
        <fullName evidence="4">DUF4384 domain-containing protein</fullName>
    </recommendedName>
</protein>
<dbReference type="EMBL" id="FOAN01000006">
    <property type="protein sequence ID" value="SEL94286.1"/>
    <property type="molecule type" value="Genomic_DNA"/>
</dbReference>
<keyword evidence="1" id="KW-0732">Signal</keyword>
<keyword evidence="3" id="KW-1185">Reference proteome</keyword>
<dbReference type="STRING" id="1036779.SAMN04515666_106201"/>
<sequence>MSGLLRSLLVAGLFVAGGSAAQADALSAWLDTIAACAGKRDLSLAVVGFDAGQQVLSRTQADEVRLAIESRLQSEGRVRLAASADVVRIKTLRDSLNLQKPGEAEAQIRRAFDGDASVFFTAPARQEDKASFRLQAITKTGDCKATSEPVEIAIRTKPGVVDIDQVMSRAVDNLVRAAPELKRVDICPFAAASGYSTCSAALGERLLLALDAESRSDDRVLRGRPLEIRKAAPGQCAAVGAEVMTRGRFDRDRDGQSWMELEFRRGDAVLAPTGRNRIPVEGLGCDPAVRPFLEHVAASAGSDRARLALLPAASPFAKGRRLDVRIEGKAGTKLYCWVLAPDGTASVVLPVRGGEGRSVLRAGGQSYPYDFGLTDIVLDAAFENLFACFGADAELPAALRERWLKAAPSASEDAATLAPDEVLDLLEKLRAVPGVVEATVPIVVR</sequence>
<proteinExistence type="predicted"/>